<name>A0A5C1A6R1_9BACT</name>
<comment type="pathway">
    <text evidence="1 7">Pyrimidine metabolism; UMP biosynthesis via de novo pathway; (S)-dihydroorotate from bicarbonate: step 2/3.</text>
</comment>
<feature type="binding site" evidence="7">
    <location>
        <position position="263"/>
    </location>
    <ligand>
        <name>carbamoyl phosphate</name>
        <dbReference type="ChEBI" id="CHEBI:58228"/>
    </ligand>
</feature>
<dbReference type="PROSITE" id="PS00097">
    <property type="entry name" value="CARBAMOYLTRANSFERASE"/>
    <property type="match status" value="1"/>
</dbReference>
<feature type="binding site" evidence="7">
    <location>
        <position position="54"/>
    </location>
    <ligand>
        <name>carbamoyl phosphate</name>
        <dbReference type="ChEBI" id="CHEBI:58228"/>
    </ligand>
</feature>
<keyword evidence="11" id="KW-1185">Reference proteome</keyword>
<dbReference type="Pfam" id="PF02729">
    <property type="entry name" value="OTCace_N"/>
    <property type="match status" value="1"/>
</dbReference>
<feature type="binding site" evidence="7">
    <location>
        <position position="55"/>
    </location>
    <ligand>
        <name>carbamoyl phosphate</name>
        <dbReference type="ChEBI" id="CHEBI:58228"/>
    </ligand>
</feature>
<gene>
    <name evidence="7" type="primary">pyrB</name>
    <name evidence="10" type="ORF">PX52LOC_01840</name>
</gene>
<dbReference type="NCBIfam" id="NF002032">
    <property type="entry name" value="PRK00856.1"/>
    <property type="match status" value="1"/>
</dbReference>
<dbReference type="PANTHER" id="PTHR45753">
    <property type="entry name" value="ORNITHINE CARBAMOYLTRANSFERASE, MITOCHONDRIAL"/>
    <property type="match status" value="1"/>
</dbReference>
<feature type="domain" description="Aspartate/ornithine carbamoyltransferase Asp/Orn-binding" evidence="8">
    <location>
        <begin position="154"/>
        <end position="299"/>
    </location>
</feature>
<dbReference type="GO" id="GO:0044205">
    <property type="term" value="P:'de novo' UMP biosynthetic process"/>
    <property type="evidence" value="ECO:0007669"/>
    <property type="project" value="UniProtKB-UniRule"/>
</dbReference>
<keyword evidence="4 7" id="KW-0665">Pyrimidine biosynthesis</keyword>
<dbReference type="HAMAP" id="MF_00001">
    <property type="entry name" value="Asp_carb_tr"/>
    <property type="match status" value="1"/>
</dbReference>
<dbReference type="InterPro" id="IPR006132">
    <property type="entry name" value="Asp/Orn_carbamoyltranf_P-bd"/>
</dbReference>
<dbReference type="EMBL" id="CP042425">
    <property type="protein sequence ID" value="QEL14939.1"/>
    <property type="molecule type" value="Genomic_DNA"/>
</dbReference>
<dbReference type="OrthoDB" id="9802587at2"/>
<evidence type="ECO:0000256" key="1">
    <source>
        <dbReference type="ARBA" id="ARBA00004852"/>
    </source>
</evidence>
<dbReference type="SUPFAM" id="SSF53671">
    <property type="entry name" value="Aspartate/ornithine carbamoyltransferase"/>
    <property type="match status" value="1"/>
</dbReference>
<proteinExistence type="inferred from homology"/>
<dbReference type="KEGG" id="lrs:PX52LOC_01840"/>
<dbReference type="PANTHER" id="PTHR45753:SF6">
    <property type="entry name" value="ASPARTATE CARBAMOYLTRANSFERASE"/>
    <property type="match status" value="1"/>
</dbReference>
<keyword evidence="3 7" id="KW-0808">Transferase</keyword>
<organism evidence="10 11">
    <name type="scientific">Limnoglobus roseus</name>
    <dbReference type="NCBI Taxonomy" id="2598579"/>
    <lineage>
        <taxon>Bacteria</taxon>
        <taxon>Pseudomonadati</taxon>
        <taxon>Planctomycetota</taxon>
        <taxon>Planctomycetia</taxon>
        <taxon>Gemmatales</taxon>
        <taxon>Gemmataceae</taxon>
        <taxon>Limnoglobus</taxon>
    </lineage>
</organism>
<dbReference type="GO" id="GO:0016597">
    <property type="term" value="F:amino acid binding"/>
    <property type="evidence" value="ECO:0007669"/>
    <property type="project" value="InterPro"/>
</dbReference>
<feature type="domain" description="Aspartate/ornithine carbamoyltransferase carbamoyl-P binding" evidence="9">
    <location>
        <begin position="2"/>
        <end position="147"/>
    </location>
</feature>
<evidence type="ECO:0000256" key="6">
    <source>
        <dbReference type="ARBA" id="ARBA00048859"/>
    </source>
</evidence>
<dbReference type="GO" id="GO:0005829">
    <property type="term" value="C:cytosol"/>
    <property type="evidence" value="ECO:0007669"/>
    <property type="project" value="TreeGrafter"/>
</dbReference>
<feature type="binding site" evidence="7">
    <location>
        <position position="134"/>
    </location>
    <ligand>
        <name>carbamoyl phosphate</name>
        <dbReference type="ChEBI" id="CHEBI:58228"/>
    </ligand>
</feature>
<evidence type="ECO:0000259" key="9">
    <source>
        <dbReference type="Pfam" id="PF02729"/>
    </source>
</evidence>
<feature type="binding site" evidence="7">
    <location>
        <position position="137"/>
    </location>
    <ligand>
        <name>carbamoyl phosphate</name>
        <dbReference type="ChEBI" id="CHEBI:58228"/>
    </ligand>
</feature>
<dbReference type="GO" id="GO:0004070">
    <property type="term" value="F:aspartate carbamoyltransferase activity"/>
    <property type="evidence" value="ECO:0007669"/>
    <property type="project" value="UniProtKB-UniRule"/>
</dbReference>
<evidence type="ECO:0000256" key="7">
    <source>
        <dbReference type="HAMAP-Rule" id="MF_00001"/>
    </source>
</evidence>
<evidence type="ECO:0000256" key="2">
    <source>
        <dbReference type="ARBA" id="ARBA00008896"/>
    </source>
</evidence>
<feature type="binding site" evidence="7">
    <location>
        <position position="167"/>
    </location>
    <ligand>
        <name>L-aspartate</name>
        <dbReference type="ChEBI" id="CHEBI:29991"/>
    </ligand>
</feature>
<comment type="subunit">
    <text evidence="7">Heterododecamer (2C3:3R2) of six catalytic PyrB chains organized as two trimers (C3), and six regulatory PyrI chains organized as three dimers (R2).</text>
</comment>
<dbReference type="AlphaFoldDB" id="A0A5C1A6R1"/>
<protein>
    <recommendedName>
        <fullName evidence="7">Aspartate carbamoyltransferase</fullName>
        <ecNumber evidence="7">2.1.3.2</ecNumber>
    </recommendedName>
    <alternativeName>
        <fullName evidence="7">Aspartate transcarbamylase</fullName>
        <shortName evidence="7">ATCase</shortName>
    </alternativeName>
</protein>
<dbReference type="NCBIfam" id="TIGR00670">
    <property type="entry name" value="asp_carb_tr"/>
    <property type="match status" value="1"/>
</dbReference>
<comment type="function">
    <text evidence="5 7">Catalyzes the condensation of carbamoyl phosphate and aspartate to form carbamoyl aspartate and inorganic phosphate, the committed step in the de novo pyrimidine nucleotide biosynthesis pathway.</text>
</comment>
<dbReference type="Pfam" id="PF00185">
    <property type="entry name" value="OTCace"/>
    <property type="match status" value="1"/>
</dbReference>
<evidence type="ECO:0000313" key="11">
    <source>
        <dbReference type="Proteomes" id="UP000324974"/>
    </source>
</evidence>
<comment type="catalytic activity">
    <reaction evidence="6 7">
        <text>carbamoyl phosphate + L-aspartate = N-carbamoyl-L-aspartate + phosphate + H(+)</text>
        <dbReference type="Rhea" id="RHEA:20013"/>
        <dbReference type="ChEBI" id="CHEBI:15378"/>
        <dbReference type="ChEBI" id="CHEBI:29991"/>
        <dbReference type="ChEBI" id="CHEBI:32814"/>
        <dbReference type="ChEBI" id="CHEBI:43474"/>
        <dbReference type="ChEBI" id="CHEBI:58228"/>
        <dbReference type="EC" id="2.1.3.2"/>
    </reaction>
</comment>
<dbReference type="InterPro" id="IPR006131">
    <property type="entry name" value="Asp_carbamoyltransf_Asp/Orn-bd"/>
</dbReference>
<dbReference type="UniPathway" id="UPA00070">
    <property type="reaction ID" value="UER00116"/>
</dbReference>
<dbReference type="EC" id="2.1.3.2" evidence="7"/>
<feature type="binding site" evidence="7">
    <location>
        <position position="82"/>
    </location>
    <ligand>
        <name>L-aspartate</name>
        <dbReference type="ChEBI" id="CHEBI:29991"/>
    </ligand>
</feature>
<dbReference type="Proteomes" id="UP000324974">
    <property type="component" value="Chromosome"/>
</dbReference>
<dbReference type="PRINTS" id="PR00101">
    <property type="entry name" value="ATCASE"/>
</dbReference>
<evidence type="ECO:0000256" key="4">
    <source>
        <dbReference type="ARBA" id="ARBA00022975"/>
    </source>
</evidence>
<evidence type="ECO:0000259" key="8">
    <source>
        <dbReference type="Pfam" id="PF00185"/>
    </source>
</evidence>
<dbReference type="RefSeq" id="WP_149109795.1">
    <property type="nucleotide sequence ID" value="NZ_CP042425.1"/>
</dbReference>
<dbReference type="Gene3D" id="3.40.50.1370">
    <property type="entry name" value="Aspartate/ornithine carbamoyltransferase"/>
    <property type="match status" value="2"/>
</dbReference>
<evidence type="ECO:0000256" key="3">
    <source>
        <dbReference type="ARBA" id="ARBA00022679"/>
    </source>
</evidence>
<dbReference type="GO" id="GO:0006520">
    <property type="term" value="P:amino acid metabolic process"/>
    <property type="evidence" value="ECO:0007669"/>
    <property type="project" value="InterPro"/>
</dbReference>
<dbReference type="GO" id="GO:0006207">
    <property type="term" value="P:'de novo' pyrimidine nucleobase biosynthetic process"/>
    <property type="evidence" value="ECO:0007669"/>
    <property type="project" value="InterPro"/>
</dbReference>
<sequence length="306" mass="32537">MKHLLGLNPLSAADITALLDRAETYVGVGVGDVPKRDDLKGKLIVTLFFEPSTRTKISFQLAARRLGGDVQDFSPGGSSTSKGETFIDTVRNIEAMGIDAVIVRHTSSGAPEMLTRHLQKHVSVINAGDGSHEHPTQGLLDILTIRQRKGTIAGLTVALVGDILHSRVARSNIHGLTKLGAKVIVCGPPTLVPPEVRQFGVEVADDLDDILPRCDVVNLLRVQFERQRSAFFPSVGEYAHLFGMNGGRMKRAKSDVLILAPGPINRGVEITPDVADGPNSAILAQVENGLAVRMAVLATTAGGGRG</sequence>
<comment type="similarity">
    <text evidence="2 7">Belongs to the aspartate/ornithine carbamoyltransferase superfamily. ATCase family.</text>
</comment>
<evidence type="ECO:0000256" key="5">
    <source>
        <dbReference type="ARBA" id="ARBA00043884"/>
    </source>
</evidence>
<dbReference type="PRINTS" id="PR00100">
    <property type="entry name" value="AOTCASE"/>
</dbReference>
<dbReference type="InterPro" id="IPR002082">
    <property type="entry name" value="Asp_carbamoyltransf"/>
</dbReference>
<evidence type="ECO:0000313" key="10">
    <source>
        <dbReference type="EMBL" id="QEL14939.1"/>
    </source>
</evidence>
<dbReference type="InterPro" id="IPR006130">
    <property type="entry name" value="Asp/Orn_carbamoylTrfase"/>
</dbReference>
<dbReference type="FunFam" id="3.40.50.1370:FF:000007">
    <property type="entry name" value="Aspartate carbamoyltransferase"/>
    <property type="match status" value="1"/>
</dbReference>
<feature type="binding site" evidence="7">
    <location>
        <position position="221"/>
    </location>
    <ligand>
        <name>L-aspartate</name>
        <dbReference type="ChEBI" id="CHEBI:29991"/>
    </ligand>
</feature>
<accession>A0A5C1A6R1</accession>
<feature type="binding site" evidence="7">
    <location>
        <position position="104"/>
    </location>
    <ligand>
        <name>carbamoyl phosphate</name>
        <dbReference type="ChEBI" id="CHEBI:58228"/>
    </ligand>
</feature>
<dbReference type="InterPro" id="IPR036901">
    <property type="entry name" value="Asp/Orn_carbamoylTrfase_sf"/>
</dbReference>
<reference evidence="11" key="1">
    <citation type="submission" date="2019-08" db="EMBL/GenBank/DDBJ databases">
        <title>Limnoglobus roseus gen. nov., sp. nov., a novel freshwater planctomycete with a giant genome from the family Gemmataceae.</title>
        <authorList>
            <person name="Kulichevskaya I.S."/>
            <person name="Naumoff D.G."/>
            <person name="Miroshnikov K."/>
            <person name="Ivanova A."/>
            <person name="Philippov D.A."/>
            <person name="Hakobyan A."/>
            <person name="Rijpstra I.C."/>
            <person name="Sinninghe Damste J.S."/>
            <person name="Liesack W."/>
            <person name="Dedysh S.N."/>
        </authorList>
    </citation>
    <scope>NUCLEOTIDE SEQUENCE [LARGE SCALE GENOMIC DNA]</scope>
    <source>
        <strain evidence="11">PX52</strain>
    </source>
</reference>
<feature type="binding site" evidence="7">
    <location>
        <position position="262"/>
    </location>
    <ligand>
        <name>carbamoyl phosphate</name>
        <dbReference type="ChEBI" id="CHEBI:58228"/>
    </ligand>
</feature>